<feature type="signal peptide" evidence="2">
    <location>
        <begin position="1"/>
        <end position="21"/>
    </location>
</feature>
<evidence type="ECO:0000256" key="1">
    <source>
        <dbReference type="SAM" id="MobiDB-lite"/>
    </source>
</evidence>
<keyword evidence="2" id="KW-0732">Signal</keyword>
<dbReference type="Proteomes" id="UP001176940">
    <property type="component" value="Unassembled WGS sequence"/>
</dbReference>
<feature type="chain" id="PRO_5045471632" description="Neurotransmitter-gated ion-channel ligand-binding domain-containing protein" evidence="2">
    <location>
        <begin position="22"/>
        <end position="169"/>
    </location>
</feature>
<sequence length="169" mass="18900">MAFPVSPLLLAVAILVGEASCETDCGFYDLLASLNITDPPPDERPVTDWRNVTTVYLDFTLYAIVKLDMNQQTVISYVWFYMSWQNEFLLWDPDDFCGIESLLIPSDYFWKPDLYISEIVAQCSSISTCPPNLALLGPVHYGNLTPNAATDGSPQHSFESTTPSMDGER</sequence>
<evidence type="ECO:0000256" key="2">
    <source>
        <dbReference type="SAM" id="SignalP"/>
    </source>
</evidence>
<protein>
    <recommendedName>
        <fullName evidence="3">Neurotransmitter-gated ion-channel ligand-binding domain-containing protein</fullName>
    </recommendedName>
</protein>
<dbReference type="EMBL" id="CAUEEQ010075085">
    <property type="protein sequence ID" value="CAJ0966493.1"/>
    <property type="molecule type" value="Genomic_DNA"/>
</dbReference>
<dbReference type="Pfam" id="PF02931">
    <property type="entry name" value="Neur_chan_LBD"/>
    <property type="match status" value="1"/>
</dbReference>
<feature type="domain" description="Neurotransmitter-gated ion-channel ligand-binding" evidence="3">
    <location>
        <begin position="42"/>
        <end position="121"/>
    </location>
</feature>
<evidence type="ECO:0000313" key="5">
    <source>
        <dbReference type="Proteomes" id="UP001176940"/>
    </source>
</evidence>
<accession>A0ABN9MI85</accession>
<dbReference type="SUPFAM" id="SSF63712">
    <property type="entry name" value="Nicotinic receptor ligand binding domain-like"/>
    <property type="match status" value="1"/>
</dbReference>
<keyword evidence="5" id="KW-1185">Reference proteome</keyword>
<reference evidence="4" key="1">
    <citation type="submission" date="2023-07" db="EMBL/GenBank/DDBJ databases">
        <authorList>
            <person name="Stuckert A."/>
        </authorList>
    </citation>
    <scope>NUCLEOTIDE SEQUENCE</scope>
</reference>
<dbReference type="Gene3D" id="2.70.170.10">
    <property type="entry name" value="Neurotransmitter-gated ion-channel ligand-binding domain"/>
    <property type="match status" value="1"/>
</dbReference>
<proteinExistence type="predicted"/>
<dbReference type="InterPro" id="IPR036734">
    <property type="entry name" value="Neur_chan_lig-bd_sf"/>
</dbReference>
<organism evidence="4 5">
    <name type="scientific">Ranitomeya imitator</name>
    <name type="common">mimic poison frog</name>
    <dbReference type="NCBI Taxonomy" id="111125"/>
    <lineage>
        <taxon>Eukaryota</taxon>
        <taxon>Metazoa</taxon>
        <taxon>Chordata</taxon>
        <taxon>Craniata</taxon>
        <taxon>Vertebrata</taxon>
        <taxon>Euteleostomi</taxon>
        <taxon>Amphibia</taxon>
        <taxon>Batrachia</taxon>
        <taxon>Anura</taxon>
        <taxon>Neobatrachia</taxon>
        <taxon>Hyloidea</taxon>
        <taxon>Dendrobatidae</taxon>
        <taxon>Dendrobatinae</taxon>
        <taxon>Ranitomeya</taxon>
    </lineage>
</organism>
<evidence type="ECO:0000259" key="3">
    <source>
        <dbReference type="Pfam" id="PF02931"/>
    </source>
</evidence>
<evidence type="ECO:0000313" key="4">
    <source>
        <dbReference type="EMBL" id="CAJ0966493.1"/>
    </source>
</evidence>
<dbReference type="InterPro" id="IPR006202">
    <property type="entry name" value="Neur_chan_lig-bd"/>
</dbReference>
<name>A0ABN9MI85_9NEOB</name>
<gene>
    <name evidence="4" type="ORF">RIMI_LOCUS21372320</name>
</gene>
<feature type="region of interest" description="Disordered" evidence="1">
    <location>
        <begin position="147"/>
        <end position="169"/>
    </location>
</feature>
<comment type="caution">
    <text evidence="4">The sequence shown here is derived from an EMBL/GenBank/DDBJ whole genome shotgun (WGS) entry which is preliminary data.</text>
</comment>